<comment type="caution">
    <text evidence="2">The sequence shown here is derived from an EMBL/GenBank/DDBJ whole genome shotgun (WGS) entry which is preliminary data.</text>
</comment>
<sequence length="168" mass="17716">MPSLTRLTPFPRIFAIEVVLAVVFLAIGVVPFVLFSETGLSAPSGAGWLWGPALFSLIALWVFLVAHALGDGWHLLRRRKIDALDDRESLVNGVFRTVATLSALAAPVVPLVLVDRSSDAPLPPGAAVAIALFIAAPLCVAAVTVLLHAGWLLWVGGDSSRGLDTGLY</sequence>
<evidence type="ECO:0000313" key="2">
    <source>
        <dbReference type="EMBL" id="POG53623.1"/>
    </source>
</evidence>
<accession>A0A2P4NKE6</accession>
<keyword evidence="3" id="KW-1185">Reference proteome</keyword>
<dbReference type="Proteomes" id="UP000053621">
    <property type="component" value="Unassembled WGS sequence"/>
</dbReference>
<feature type="transmembrane region" description="Helical" evidence="1">
    <location>
        <begin position="47"/>
        <end position="69"/>
    </location>
</feature>
<reference evidence="2" key="1">
    <citation type="submission" date="2017-08" db="EMBL/GenBank/DDBJ databases">
        <title>Haloferax marisrubri sp. nov., isolated from the Discovery deep brine-seawater interface in the Red Sea.</title>
        <authorList>
            <person name="Zhang G."/>
            <person name="Stingl U."/>
        </authorList>
    </citation>
    <scope>NUCLEOTIDE SEQUENCE [LARGE SCALE GENOMIC DNA]</scope>
    <source>
        <strain evidence="2">SB3</strain>
    </source>
</reference>
<evidence type="ECO:0000256" key="1">
    <source>
        <dbReference type="SAM" id="Phobius"/>
    </source>
</evidence>
<organism evidence="2 3">
    <name type="scientific">Haloferax marisrubri</name>
    <dbReference type="NCBI Taxonomy" id="1544719"/>
    <lineage>
        <taxon>Archaea</taxon>
        <taxon>Methanobacteriati</taxon>
        <taxon>Methanobacteriota</taxon>
        <taxon>Stenosarchaea group</taxon>
        <taxon>Halobacteria</taxon>
        <taxon>Halobacteriales</taxon>
        <taxon>Haloferacaceae</taxon>
        <taxon>Haloferax</taxon>
    </lineage>
</organism>
<keyword evidence="1" id="KW-1133">Transmembrane helix</keyword>
<keyword evidence="1" id="KW-0812">Transmembrane</keyword>
<feature type="transmembrane region" description="Helical" evidence="1">
    <location>
        <begin position="126"/>
        <end position="154"/>
    </location>
</feature>
<gene>
    <name evidence="2" type="ORF">AUR65_017705</name>
</gene>
<name>A0A2P4NKE6_9EURY</name>
<feature type="transmembrane region" description="Helical" evidence="1">
    <location>
        <begin position="12"/>
        <end position="35"/>
    </location>
</feature>
<feature type="transmembrane region" description="Helical" evidence="1">
    <location>
        <begin position="90"/>
        <end position="114"/>
    </location>
</feature>
<protein>
    <recommendedName>
        <fullName evidence="4">DUF2975 domain-containing protein</fullName>
    </recommendedName>
</protein>
<dbReference type="EMBL" id="LOPW02000022">
    <property type="protein sequence ID" value="POG53623.1"/>
    <property type="molecule type" value="Genomic_DNA"/>
</dbReference>
<dbReference type="RefSeq" id="WP_058568449.1">
    <property type="nucleotide sequence ID" value="NZ_LOPW02000022.1"/>
</dbReference>
<dbReference type="OrthoDB" id="380982at2157"/>
<proteinExistence type="predicted"/>
<dbReference type="AlphaFoldDB" id="A0A2P4NKE6"/>
<evidence type="ECO:0008006" key="4">
    <source>
        <dbReference type="Google" id="ProtNLM"/>
    </source>
</evidence>
<keyword evidence="1" id="KW-0472">Membrane</keyword>
<evidence type="ECO:0000313" key="3">
    <source>
        <dbReference type="Proteomes" id="UP000053621"/>
    </source>
</evidence>